<feature type="transmembrane region" description="Helical" evidence="2">
    <location>
        <begin position="20"/>
        <end position="41"/>
    </location>
</feature>
<dbReference type="AlphaFoldDB" id="A0A218WW95"/>
<gene>
    <name evidence="3" type="ORF">CDL15_Pgr005465</name>
</gene>
<evidence type="ECO:0000256" key="2">
    <source>
        <dbReference type="SAM" id="Phobius"/>
    </source>
</evidence>
<keyword evidence="2" id="KW-1133">Transmembrane helix</keyword>
<evidence type="ECO:0000256" key="1">
    <source>
        <dbReference type="SAM" id="MobiDB-lite"/>
    </source>
</evidence>
<dbReference type="EMBL" id="MTKT01003181">
    <property type="protein sequence ID" value="OWM76501.1"/>
    <property type="molecule type" value="Genomic_DNA"/>
</dbReference>
<feature type="compositionally biased region" description="Basic and acidic residues" evidence="1">
    <location>
        <begin position="54"/>
        <end position="63"/>
    </location>
</feature>
<accession>A0A218WW95</accession>
<sequence length="63" mass="7400">MVCFGIFFKCKHHRTVKDYVISAAIILGIIIVLRIICHFIYVSSRRRRSRHGHSSSDLEMQPR</sequence>
<name>A0A218WW95_PUNGR</name>
<protein>
    <submittedName>
        <fullName evidence="3">Uncharacterized protein</fullName>
    </submittedName>
</protein>
<proteinExistence type="predicted"/>
<keyword evidence="2" id="KW-0812">Transmembrane</keyword>
<evidence type="ECO:0000313" key="3">
    <source>
        <dbReference type="EMBL" id="OWM76501.1"/>
    </source>
</evidence>
<comment type="caution">
    <text evidence="3">The sequence shown here is derived from an EMBL/GenBank/DDBJ whole genome shotgun (WGS) entry which is preliminary data.</text>
</comment>
<keyword evidence="2" id="KW-0472">Membrane</keyword>
<dbReference type="Proteomes" id="UP000197138">
    <property type="component" value="Unassembled WGS sequence"/>
</dbReference>
<organism evidence="3 4">
    <name type="scientific">Punica granatum</name>
    <name type="common">Pomegranate</name>
    <dbReference type="NCBI Taxonomy" id="22663"/>
    <lineage>
        <taxon>Eukaryota</taxon>
        <taxon>Viridiplantae</taxon>
        <taxon>Streptophyta</taxon>
        <taxon>Embryophyta</taxon>
        <taxon>Tracheophyta</taxon>
        <taxon>Spermatophyta</taxon>
        <taxon>Magnoliopsida</taxon>
        <taxon>eudicotyledons</taxon>
        <taxon>Gunneridae</taxon>
        <taxon>Pentapetalae</taxon>
        <taxon>rosids</taxon>
        <taxon>malvids</taxon>
        <taxon>Myrtales</taxon>
        <taxon>Lythraceae</taxon>
        <taxon>Punica</taxon>
    </lineage>
</organism>
<reference evidence="4" key="1">
    <citation type="journal article" date="2017" name="Plant J.">
        <title>The pomegranate (Punica granatum L.) genome and the genomics of punicalagin biosynthesis.</title>
        <authorList>
            <person name="Qin G."/>
            <person name="Xu C."/>
            <person name="Ming R."/>
            <person name="Tang H."/>
            <person name="Guyot R."/>
            <person name="Kramer E.M."/>
            <person name="Hu Y."/>
            <person name="Yi X."/>
            <person name="Qi Y."/>
            <person name="Xu X."/>
            <person name="Gao Z."/>
            <person name="Pan H."/>
            <person name="Jian J."/>
            <person name="Tian Y."/>
            <person name="Yue Z."/>
            <person name="Xu Y."/>
        </authorList>
    </citation>
    <scope>NUCLEOTIDE SEQUENCE [LARGE SCALE GENOMIC DNA]</scope>
    <source>
        <strain evidence="4">cv. Dabenzi</strain>
    </source>
</reference>
<feature type="compositionally biased region" description="Basic residues" evidence="1">
    <location>
        <begin position="44"/>
        <end position="53"/>
    </location>
</feature>
<evidence type="ECO:0000313" key="4">
    <source>
        <dbReference type="Proteomes" id="UP000197138"/>
    </source>
</evidence>
<feature type="region of interest" description="Disordered" evidence="1">
    <location>
        <begin position="44"/>
        <end position="63"/>
    </location>
</feature>